<feature type="transmembrane region" description="Helical" evidence="1">
    <location>
        <begin position="28"/>
        <end position="50"/>
    </location>
</feature>
<feature type="transmembrane region" description="Helical" evidence="1">
    <location>
        <begin position="62"/>
        <end position="88"/>
    </location>
</feature>
<dbReference type="Proteomes" id="UP000029392">
    <property type="component" value="Unassembled WGS sequence"/>
</dbReference>
<keyword evidence="1" id="KW-0812">Transmembrane</keyword>
<keyword evidence="3" id="KW-1185">Reference proteome</keyword>
<protein>
    <submittedName>
        <fullName evidence="2">Uncharacterized protein</fullName>
    </submittedName>
</protein>
<name>A0A091BLF0_9GAMM</name>
<sequence length="440" mass="47810">MPMQDTPETDASPNALPKRTTPTWEMELLLSGATVFTMFQATQAMTAWGSELIPRLAENPRMIFSVLFTYGNGALTLLTMAFAFHLLLRAWWVALVGLESVYPGGPRFDRLRGGPIHRALMIRRWKPMPERIEGADNLATLVFVLGISLALILVPISVLVSALFLLALLAGWLMGRPESTSALFALLSVLTFLPMMAAAAIDKQRGAKLAPGSFLHRACETTLEFYSRLGMGRDSNPMVTVFQTNVGEKKGMAVVFVVMLAGMLGSTAGLALTRNQLGLGSYAAFPKPQRGMADSVDGRNYASMHEPGALPAVPFVPAPVAKGDYVALVVPYVPALHGNLFARCGGGDSPRSLDADERERRRAQLDCVAAGFTVTLDGQPAPPPQWYADPRRDLRGLLYMLPVATLAPGRHEVAVMPPEPGDEQAKDEDVTLPWVIPFWR</sequence>
<keyword evidence="1" id="KW-0472">Membrane</keyword>
<gene>
    <name evidence="2" type="ORF">N790_10355</name>
</gene>
<evidence type="ECO:0000256" key="1">
    <source>
        <dbReference type="SAM" id="Phobius"/>
    </source>
</evidence>
<dbReference type="EMBL" id="AVCH01000186">
    <property type="protein sequence ID" value="KFN45155.1"/>
    <property type="molecule type" value="Genomic_DNA"/>
</dbReference>
<feature type="transmembrane region" description="Helical" evidence="1">
    <location>
        <begin position="252"/>
        <end position="272"/>
    </location>
</feature>
<accession>A0A091BLF0</accession>
<keyword evidence="1" id="KW-1133">Transmembrane helix</keyword>
<dbReference type="AlphaFoldDB" id="A0A091BLF0"/>
<evidence type="ECO:0000313" key="3">
    <source>
        <dbReference type="Proteomes" id="UP000029392"/>
    </source>
</evidence>
<dbReference type="STRING" id="1384054.N790_10355"/>
<evidence type="ECO:0000313" key="2">
    <source>
        <dbReference type="EMBL" id="KFN45155.1"/>
    </source>
</evidence>
<organism evidence="2 3">
    <name type="scientific">Arenimonas malthae CC-JY-1</name>
    <dbReference type="NCBI Taxonomy" id="1384054"/>
    <lineage>
        <taxon>Bacteria</taxon>
        <taxon>Pseudomonadati</taxon>
        <taxon>Pseudomonadota</taxon>
        <taxon>Gammaproteobacteria</taxon>
        <taxon>Lysobacterales</taxon>
        <taxon>Lysobacteraceae</taxon>
        <taxon>Arenimonas</taxon>
    </lineage>
</organism>
<proteinExistence type="predicted"/>
<reference evidence="2 3" key="1">
    <citation type="submission" date="2013-09" db="EMBL/GenBank/DDBJ databases">
        <title>Genome sequencing of Arenimonas malthae.</title>
        <authorList>
            <person name="Chen F."/>
            <person name="Wang G."/>
        </authorList>
    </citation>
    <scope>NUCLEOTIDE SEQUENCE [LARGE SCALE GENOMIC DNA]</scope>
    <source>
        <strain evidence="2 3">CC-JY-1</strain>
    </source>
</reference>
<feature type="transmembrane region" description="Helical" evidence="1">
    <location>
        <begin position="138"/>
        <end position="170"/>
    </location>
</feature>
<comment type="caution">
    <text evidence="2">The sequence shown here is derived from an EMBL/GenBank/DDBJ whole genome shotgun (WGS) entry which is preliminary data.</text>
</comment>
<feature type="transmembrane region" description="Helical" evidence="1">
    <location>
        <begin position="182"/>
        <end position="201"/>
    </location>
</feature>
<dbReference type="PATRIC" id="fig|1384054.3.peg.2229"/>
<dbReference type="eggNOG" id="ENOG502Z9KI">
    <property type="taxonomic scope" value="Bacteria"/>
</dbReference>